<evidence type="ECO:0000313" key="2">
    <source>
        <dbReference type="EMBL" id="QCD65119.1"/>
    </source>
</evidence>
<dbReference type="AlphaFoldDB" id="A0A4D6KE16"/>
<keyword evidence="1" id="KW-0472">Membrane</keyword>
<name>A0A4D6KE16_9EURY</name>
<accession>A0A4D6KE16</accession>
<organism evidence="2 3">
    <name type="scientific">Halomicrobium mukohataei</name>
    <dbReference type="NCBI Taxonomy" id="57705"/>
    <lineage>
        <taxon>Archaea</taxon>
        <taxon>Methanobacteriati</taxon>
        <taxon>Methanobacteriota</taxon>
        <taxon>Stenosarchaea group</taxon>
        <taxon>Halobacteria</taxon>
        <taxon>Halobacteriales</taxon>
        <taxon>Haloarculaceae</taxon>
        <taxon>Halomicrobium</taxon>
    </lineage>
</organism>
<dbReference type="EMBL" id="CP039375">
    <property type="protein sequence ID" value="QCD65119.1"/>
    <property type="molecule type" value="Genomic_DNA"/>
</dbReference>
<evidence type="ECO:0000313" key="3">
    <source>
        <dbReference type="Proteomes" id="UP000297053"/>
    </source>
</evidence>
<gene>
    <name evidence="2" type="ORF">E5139_05485</name>
</gene>
<dbReference type="Proteomes" id="UP000297053">
    <property type="component" value="Chromosome"/>
</dbReference>
<proteinExistence type="predicted"/>
<dbReference type="KEGG" id="halz:E5139_05485"/>
<reference evidence="2 3" key="2">
    <citation type="submission" date="2019-04" db="EMBL/GenBank/DDBJ databases">
        <authorList>
            <person name="Yang S."/>
            <person name="Wei W."/>
        </authorList>
    </citation>
    <scope>NUCLEOTIDE SEQUENCE [LARGE SCALE GENOMIC DNA]</scope>
    <source>
        <strain evidence="3">ZP60</strain>
    </source>
</reference>
<dbReference type="RefSeq" id="WP_012807972.1">
    <property type="nucleotide sequence ID" value="NZ_CP039375.1"/>
</dbReference>
<protein>
    <submittedName>
        <fullName evidence="2">DUF4199 domain-containing protein</fullName>
    </submittedName>
</protein>
<feature type="transmembrane region" description="Helical" evidence="1">
    <location>
        <begin position="12"/>
        <end position="33"/>
    </location>
</feature>
<feature type="transmembrane region" description="Helical" evidence="1">
    <location>
        <begin position="39"/>
        <end position="59"/>
    </location>
</feature>
<feature type="transmembrane region" description="Helical" evidence="1">
    <location>
        <begin position="79"/>
        <end position="96"/>
    </location>
</feature>
<keyword evidence="1" id="KW-0812">Transmembrane</keyword>
<evidence type="ECO:0000256" key="1">
    <source>
        <dbReference type="SAM" id="Phobius"/>
    </source>
</evidence>
<dbReference type="GeneID" id="42178367"/>
<reference evidence="2 3" key="1">
    <citation type="submission" date="2019-04" db="EMBL/GenBank/DDBJ databases">
        <title>Complete genome sequence of Arthrobacter sp. ZXY-2 associated with effective atrazine degradation and salt adaptation.</title>
        <authorList>
            <person name="Zhao X."/>
        </authorList>
    </citation>
    <scope>NUCLEOTIDE SEQUENCE [LARGE SCALE GENOMIC DNA]</scope>
    <source>
        <strain evidence="3">ZP60</strain>
    </source>
</reference>
<keyword evidence="1" id="KW-1133">Transmembrane helix</keyword>
<sequence length="262" mass="28879">MSLKYLFTPIGFLIHLFYALGLLILPFAFIYTILGPGIVVAFIISVIIAVILAAIQYFYKKYSRFNDGSKDISSTRRSILIGSVGTLSLGAVIFAVKNSTHSIGDTQEIGGLEITVTRAYTTGSIETGEGEVVPMDLTGDNVTEDLTQFVVILVDVDQTEDATAYNDRVSETSLLHNGSVYFEGQPVVVEEQGVNSIINEVKVEDRFLTRFGGSADRDYESDLQVVTFPIESSDLSNYGLKMERNGHSSFDSSRRWQLTPEE</sequence>